<evidence type="ECO:0000313" key="5">
    <source>
        <dbReference type="Proteomes" id="UP000777784"/>
    </source>
</evidence>
<dbReference type="SUPFAM" id="SSF55909">
    <property type="entry name" value="Pentein"/>
    <property type="match status" value="1"/>
</dbReference>
<comment type="similarity">
    <text evidence="1">Belongs to the DDAH family.</text>
</comment>
<dbReference type="Proteomes" id="UP000777784">
    <property type="component" value="Unassembled WGS sequence"/>
</dbReference>
<dbReference type="GO" id="GO:0016597">
    <property type="term" value="F:amino acid binding"/>
    <property type="evidence" value="ECO:0007669"/>
    <property type="project" value="TreeGrafter"/>
</dbReference>
<feature type="active site" description="Proton donor" evidence="3">
    <location>
        <position position="131"/>
    </location>
</feature>
<proteinExistence type="inferred from homology"/>
<organism evidence="4 5">
    <name type="scientific">Eiseniibacteriota bacterium</name>
    <dbReference type="NCBI Taxonomy" id="2212470"/>
    <lineage>
        <taxon>Bacteria</taxon>
        <taxon>Candidatus Eiseniibacteriota</taxon>
    </lineage>
</organism>
<reference evidence="4" key="1">
    <citation type="submission" date="2021-05" db="EMBL/GenBank/DDBJ databases">
        <title>Energy efficiency and biological interactions define the core microbiome of deep oligotrophic groundwater.</title>
        <authorList>
            <person name="Mehrshad M."/>
            <person name="Lopez-Fernandez M."/>
            <person name="Bell E."/>
            <person name="Bernier-Latmani R."/>
            <person name="Bertilsson S."/>
            <person name="Dopson M."/>
        </authorList>
    </citation>
    <scope>NUCLEOTIDE SEQUENCE</scope>
    <source>
        <strain evidence="4">Modern_marine.mb.64</strain>
    </source>
</reference>
<dbReference type="InterPro" id="IPR033199">
    <property type="entry name" value="DDAH-like"/>
</dbReference>
<dbReference type="AlphaFoldDB" id="A0A948W8G4"/>
<dbReference type="Pfam" id="PF02274">
    <property type="entry name" value="ADI"/>
    <property type="match status" value="1"/>
</dbReference>
<feature type="active site" description="Nucleophile" evidence="3">
    <location>
        <position position="223"/>
    </location>
</feature>
<dbReference type="PANTHER" id="PTHR12737">
    <property type="entry name" value="DIMETHYLARGININE DIMETHYLAMINOHYDROLASE"/>
    <property type="match status" value="1"/>
</dbReference>
<dbReference type="Gene3D" id="3.75.10.10">
    <property type="entry name" value="L-arginine/glycine Amidinotransferase, Chain A"/>
    <property type="match status" value="1"/>
</dbReference>
<evidence type="ECO:0000256" key="2">
    <source>
        <dbReference type="ARBA" id="ARBA00022801"/>
    </source>
</evidence>
<comment type="caution">
    <text evidence="4">The sequence shown here is derived from an EMBL/GenBank/DDBJ whole genome shotgun (WGS) entry which is preliminary data.</text>
</comment>
<dbReference type="PANTHER" id="PTHR12737:SF9">
    <property type="entry name" value="DIMETHYLARGININASE"/>
    <property type="match status" value="1"/>
</dbReference>
<dbReference type="GO" id="GO:0016403">
    <property type="term" value="F:dimethylargininase activity"/>
    <property type="evidence" value="ECO:0007669"/>
    <property type="project" value="TreeGrafter"/>
</dbReference>
<evidence type="ECO:0000256" key="3">
    <source>
        <dbReference type="PIRSR" id="PIRSR633199-1"/>
    </source>
</evidence>
<sequence length="230" mass="25045">MAVKQHRHYEDCLKALGCEVRRLPALDEFPDAVFVEDTAIVLDEMAIMTRPGAASRRGEVASVAAALKPYRNLTVIESPGLLDGGDVLRIGKRIYVGLSMRSNPEAVEQLHNILDPYGYTITSVSMKDCLHLKSAATQIAENKLLINREWVDAKDFEAAGLLDVDMIDVDPAEPFAANALMIGRAVVYPAAFPKTRSRLESQGILIRVVDTSELAKAEGGVTCCSLIFTA</sequence>
<name>A0A948W8G4_UNCEI</name>
<accession>A0A948W8G4</accession>
<gene>
    <name evidence="4" type="ORF">KJ970_17255</name>
</gene>
<evidence type="ECO:0000256" key="1">
    <source>
        <dbReference type="ARBA" id="ARBA00008532"/>
    </source>
</evidence>
<protein>
    <submittedName>
        <fullName evidence="4">Dimethylargininase</fullName>
    </submittedName>
</protein>
<dbReference type="EMBL" id="JAHJDP010000098">
    <property type="protein sequence ID" value="MBU2692666.1"/>
    <property type="molecule type" value="Genomic_DNA"/>
</dbReference>
<keyword evidence="2" id="KW-0378">Hydrolase</keyword>
<dbReference type="GO" id="GO:0045429">
    <property type="term" value="P:positive regulation of nitric oxide biosynthetic process"/>
    <property type="evidence" value="ECO:0007669"/>
    <property type="project" value="TreeGrafter"/>
</dbReference>
<dbReference type="GO" id="GO:0006525">
    <property type="term" value="P:arginine metabolic process"/>
    <property type="evidence" value="ECO:0007669"/>
    <property type="project" value="TreeGrafter"/>
</dbReference>
<dbReference type="GO" id="GO:0000052">
    <property type="term" value="P:citrulline metabolic process"/>
    <property type="evidence" value="ECO:0007669"/>
    <property type="project" value="TreeGrafter"/>
</dbReference>
<evidence type="ECO:0000313" key="4">
    <source>
        <dbReference type="EMBL" id="MBU2692666.1"/>
    </source>
</evidence>